<keyword evidence="1" id="KW-0677">Repeat</keyword>
<proteinExistence type="predicted"/>
<dbReference type="Gene3D" id="1.25.40.20">
    <property type="entry name" value="Ankyrin repeat-containing domain"/>
    <property type="match status" value="2"/>
</dbReference>
<evidence type="ECO:0000313" key="9">
    <source>
        <dbReference type="Proteomes" id="UP000005408"/>
    </source>
</evidence>
<keyword evidence="2 4" id="KW-0040">ANK repeat</keyword>
<keyword evidence="5" id="KW-0768">Sushi</keyword>
<keyword evidence="6" id="KW-0812">Transmembrane</keyword>
<dbReference type="SUPFAM" id="SSF57535">
    <property type="entry name" value="Complement control module/SCR domain"/>
    <property type="match status" value="3"/>
</dbReference>
<keyword evidence="6" id="KW-1133">Transmembrane helix</keyword>
<dbReference type="PROSITE" id="PS50088">
    <property type="entry name" value="ANK_REPEAT"/>
    <property type="match status" value="3"/>
</dbReference>
<organism evidence="8 9">
    <name type="scientific">Magallana gigas</name>
    <name type="common">Pacific oyster</name>
    <name type="synonym">Crassostrea gigas</name>
    <dbReference type="NCBI Taxonomy" id="29159"/>
    <lineage>
        <taxon>Eukaryota</taxon>
        <taxon>Metazoa</taxon>
        <taxon>Spiralia</taxon>
        <taxon>Lophotrochozoa</taxon>
        <taxon>Mollusca</taxon>
        <taxon>Bivalvia</taxon>
        <taxon>Autobranchia</taxon>
        <taxon>Pteriomorphia</taxon>
        <taxon>Ostreida</taxon>
        <taxon>Ostreoidea</taxon>
        <taxon>Ostreidae</taxon>
        <taxon>Magallana</taxon>
    </lineage>
</organism>
<dbReference type="PANTHER" id="PTHR24198:SF194">
    <property type="entry name" value="INVERSIN-A"/>
    <property type="match status" value="1"/>
</dbReference>
<comment type="caution">
    <text evidence="5">Lacks conserved residue(s) required for the propagation of feature annotation.</text>
</comment>
<protein>
    <recommendedName>
        <fullName evidence="7">Sushi domain-containing protein</fullName>
    </recommendedName>
</protein>
<dbReference type="InterPro" id="IPR036770">
    <property type="entry name" value="Ankyrin_rpt-contain_sf"/>
</dbReference>
<dbReference type="SUPFAM" id="SSF48403">
    <property type="entry name" value="Ankyrin repeat"/>
    <property type="match status" value="1"/>
</dbReference>
<dbReference type="PROSITE" id="PS50923">
    <property type="entry name" value="SUSHI"/>
    <property type="match status" value="3"/>
</dbReference>
<dbReference type="CDD" id="cd00033">
    <property type="entry name" value="CCP"/>
    <property type="match status" value="3"/>
</dbReference>
<sequence length="618" mass="69679">MDAELLDSSLFYAVCCNGSMDLFNEFPKHRMLEFLIEKWKYLHPIHIASVFHNYKILRELIRLEVDVNLQTYDDGSSPLVLAAGNDITEYIEYKGDDLSENMREKTIEVLLENNGDINLIRKDGASPLYVACQRGHVETAKRLLEKGADINLGLKFDAGPYGAGVNFCPKNEESPEYATCRNGHDSTLEPLLKNRPDINLIRKNGETPLYAACEFGHQSTVQLILKEGARGEVNHCRDDGESPLYVACKNGHDSTVQLLLKRGAEINHETKCGLSPIDAARSNGHVSTENILLGNGHIFKMDHRPVSVDRWTTIIVIVLTNPYCSLAIICHRPIVTLPLQITTDPYKQILQYNESIEFGCVKGYSISGDTVRYCTQNGTFKLNFPTCSAIKCQPPSLKYPLQITTYKQIFRYNESIEFHCAANYHIQGEAVRYCTQNDSFQQNLPTCSVITCQRPCLSEALQLTTDPHQQTYSYNESIVFNCSPGYTLHGPSIKYCLQNGDFNKRLPYCSVNRAQDTQQSLTVAILAGCAIGLVVFSSATIVIIITSRRLRKQKENVNYEEGIRQSEDKDHEYTGIKQQSYDNTASYVVTGETPDNRDHQYTELKVKPDEWTKTDALT</sequence>
<dbReference type="InterPro" id="IPR002110">
    <property type="entry name" value="Ankyrin_rpt"/>
</dbReference>
<reference evidence="8" key="1">
    <citation type="submission" date="2022-08" db="UniProtKB">
        <authorList>
            <consortium name="EnsemblMetazoa"/>
        </authorList>
    </citation>
    <scope>IDENTIFICATION</scope>
    <source>
        <strain evidence="8">05x7-T-G4-1.051#20</strain>
    </source>
</reference>
<dbReference type="PANTHER" id="PTHR24198">
    <property type="entry name" value="ANKYRIN REPEAT AND PROTEIN KINASE DOMAIN-CONTAINING PROTEIN"/>
    <property type="match status" value="1"/>
</dbReference>
<keyword evidence="3 5" id="KW-1015">Disulfide bond</keyword>
<dbReference type="Proteomes" id="UP000005408">
    <property type="component" value="Unassembled WGS sequence"/>
</dbReference>
<dbReference type="Gene3D" id="2.10.70.10">
    <property type="entry name" value="Complement Module, domain 1"/>
    <property type="match status" value="3"/>
</dbReference>
<dbReference type="InterPro" id="IPR035976">
    <property type="entry name" value="Sushi/SCR/CCP_sf"/>
</dbReference>
<feature type="disulfide bond" evidence="5">
    <location>
        <begin position="360"/>
        <end position="387"/>
    </location>
</feature>
<keyword evidence="9" id="KW-1185">Reference proteome</keyword>
<feature type="domain" description="Sushi" evidence="7">
    <location>
        <begin position="390"/>
        <end position="449"/>
    </location>
</feature>
<feature type="disulfide bond" evidence="5">
    <location>
        <begin position="420"/>
        <end position="447"/>
    </location>
</feature>
<evidence type="ECO:0000256" key="3">
    <source>
        <dbReference type="ARBA" id="ARBA00023157"/>
    </source>
</evidence>
<dbReference type="EnsemblMetazoa" id="G19431.1">
    <property type="protein sequence ID" value="G19431.1:cds"/>
    <property type="gene ID" value="G19431"/>
</dbReference>
<feature type="transmembrane region" description="Helical" evidence="6">
    <location>
        <begin position="521"/>
        <end position="545"/>
    </location>
</feature>
<feature type="repeat" description="ANK" evidence="4">
    <location>
        <begin position="204"/>
        <end position="229"/>
    </location>
</feature>
<evidence type="ECO:0000256" key="5">
    <source>
        <dbReference type="PROSITE-ProRule" id="PRU00302"/>
    </source>
</evidence>
<feature type="disulfide bond" evidence="5">
    <location>
        <begin position="482"/>
        <end position="509"/>
    </location>
</feature>
<feature type="repeat" description="ANK" evidence="4">
    <location>
        <begin position="239"/>
        <end position="271"/>
    </location>
</feature>
<name>A0A8W8JHS8_MAGGI</name>
<evidence type="ECO:0000256" key="2">
    <source>
        <dbReference type="ARBA" id="ARBA00023043"/>
    </source>
</evidence>
<feature type="domain" description="Sushi" evidence="7">
    <location>
        <begin position="450"/>
        <end position="511"/>
    </location>
</feature>
<dbReference type="SMART" id="SM00032">
    <property type="entry name" value="CCP"/>
    <property type="match status" value="3"/>
</dbReference>
<feature type="domain" description="Sushi" evidence="7">
    <location>
        <begin position="328"/>
        <end position="389"/>
    </location>
</feature>
<evidence type="ECO:0000313" key="8">
    <source>
        <dbReference type="EnsemblMetazoa" id="G19431.1:cds"/>
    </source>
</evidence>
<evidence type="ECO:0000256" key="4">
    <source>
        <dbReference type="PROSITE-ProRule" id="PRU00023"/>
    </source>
</evidence>
<evidence type="ECO:0000259" key="7">
    <source>
        <dbReference type="PROSITE" id="PS50923"/>
    </source>
</evidence>
<dbReference type="AlphaFoldDB" id="A0A8W8JHS8"/>
<accession>A0A8W8JHS8</accession>
<dbReference type="PROSITE" id="PS50297">
    <property type="entry name" value="ANK_REP_REGION"/>
    <property type="match status" value="3"/>
</dbReference>
<keyword evidence="6" id="KW-0472">Membrane</keyword>
<evidence type="ECO:0000256" key="6">
    <source>
        <dbReference type="SAM" id="Phobius"/>
    </source>
</evidence>
<dbReference type="Pfam" id="PF12796">
    <property type="entry name" value="Ank_2"/>
    <property type="match status" value="2"/>
</dbReference>
<dbReference type="Pfam" id="PF00084">
    <property type="entry name" value="Sushi"/>
    <property type="match status" value="3"/>
</dbReference>
<dbReference type="InterPro" id="IPR000436">
    <property type="entry name" value="Sushi_SCR_CCP_dom"/>
</dbReference>
<evidence type="ECO:0000256" key="1">
    <source>
        <dbReference type="ARBA" id="ARBA00022737"/>
    </source>
</evidence>
<dbReference type="PRINTS" id="PR01415">
    <property type="entry name" value="ANKYRIN"/>
</dbReference>
<feature type="repeat" description="ANK" evidence="4">
    <location>
        <begin position="123"/>
        <end position="155"/>
    </location>
</feature>
<dbReference type="SMART" id="SM00248">
    <property type="entry name" value="ANK"/>
    <property type="match status" value="6"/>
</dbReference>